<dbReference type="InParanoid" id="A0A423XFC5"/>
<reference evidence="1 2" key="1">
    <citation type="submission" date="2015-09" db="EMBL/GenBank/DDBJ databases">
        <title>Host preference determinants of Valsa canker pathogens revealed by comparative genomics.</title>
        <authorList>
            <person name="Yin Z."/>
            <person name="Huang L."/>
        </authorList>
    </citation>
    <scope>NUCLEOTIDE SEQUENCE [LARGE SCALE GENOMIC DNA]</scope>
    <source>
        <strain evidence="1 2">SXYLt</strain>
    </source>
</reference>
<dbReference type="OrthoDB" id="640151at2759"/>
<dbReference type="Proteomes" id="UP000285146">
    <property type="component" value="Unassembled WGS sequence"/>
</dbReference>
<proteinExistence type="predicted"/>
<sequence>MQCPVSSAALTILIPTRVFRLVELGLSPELAKWNAERQSQGGVLPRKGKGLSPTTDRVTELVFGAAWVNLLIGAYDPEALYSNYCLDMGFYYEQGYDVVFPEFEPAFLAASNDPHARESHAGSGLSEVG</sequence>
<protein>
    <submittedName>
        <fullName evidence="1">Uncharacterized protein</fullName>
    </submittedName>
</protein>
<accession>A0A423XFC5</accession>
<evidence type="ECO:0000313" key="1">
    <source>
        <dbReference type="EMBL" id="ROW14901.1"/>
    </source>
</evidence>
<name>A0A423XFC5_9PEZI</name>
<organism evidence="1 2">
    <name type="scientific">Cytospora leucostoma</name>
    <dbReference type="NCBI Taxonomy" id="1230097"/>
    <lineage>
        <taxon>Eukaryota</taxon>
        <taxon>Fungi</taxon>
        <taxon>Dikarya</taxon>
        <taxon>Ascomycota</taxon>
        <taxon>Pezizomycotina</taxon>
        <taxon>Sordariomycetes</taxon>
        <taxon>Sordariomycetidae</taxon>
        <taxon>Diaporthales</taxon>
        <taxon>Cytosporaceae</taxon>
        <taxon>Cytospora</taxon>
    </lineage>
</organism>
<dbReference type="AlphaFoldDB" id="A0A423XFC5"/>
<keyword evidence="2" id="KW-1185">Reference proteome</keyword>
<comment type="caution">
    <text evidence="1">The sequence shown here is derived from an EMBL/GenBank/DDBJ whole genome shotgun (WGS) entry which is preliminary data.</text>
</comment>
<evidence type="ECO:0000313" key="2">
    <source>
        <dbReference type="Proteomes" id="UP000285146"/>
    </source>
</evidence>
<dbReference type="EMBL" id="LKEB01000011">
    <property type="protein sequence ID" value="ROW14901.1"/>
    <property type="molecule type" value="Genomic_DNA"/>
</dbReference>
<gene>
    <name evidence="1" type="ORF">VPNG_03435</name>
</gene>